<dbReference type="EMBL" id="LMWM01000003">
    <property type="protein sequence ID" value="KUM90501.1"/>
    <property type="molecule type" value="Genomic_DNA"/>
</dbReference>
<evidence type="ECO:0000256" key="2">
    <source>
        <dbReference type="SAM" id="SignalP"/>
    </source>
</evidence>
<protein>
    <recommendedName>
        <fullName evidence="5">Lipoprotein</fullName>
    </recommendedName>
</protein>
<organism evidence="3 4">
    <name type="scientific">Streptomyces pseudovenezuelae</name>
    <dbReference type="NCBI Taxonomy" id="67350"/>
    <lineage>
        <taxon>Bacteria</taxon>
        <taxon>Bacillati</taxon>
        <taxon>Actinomycetota</taxon>
        <taxon>Actinomycetes</taxon>
        <taxon>Kitasatosporales</taxon>
        <taxon>Streptomycetaceae</taxon>
        <taxon>Streptomyces</taxon>
        <taxon>Streptomyces aurantiacus group</taxon>
    </lineage>
</organism>
<evidence type="ECO:0000256" key="1">
    <source>
        <dbReference type="SAM" id="MobiDB-lite"/>
    </source>
</evidence>
<keyword evidence="2" id="KW-0732">Signal</keyword>
<sequence length="295" mass="31022">MNRTSLARTLVAAAAALLTAACGTAAGSSGQEPSAPPAPTTAAAPARVTHTLPRDPALMVLPATGAESRWTQGLDVFVQQVARTAAADCAHDEGIAPPGQEVPLAFISYAELPDLAFLGRHGFGHGTEVPVPTPAASPGAARSGGAAETRRCRAEGEAAGSAVRNVYLPVQRAWFGALTASRNDPAASRALRGLPGCLADRGYRVRDENAFFALVDSRLMNAPAADYAREDSALGSAYALCMRPVEAAREPVRRHLRERFLAEHAEQIRELRTALVPALRRAESTYGLRLAFPTP</sequence>
<comment type="caution">
    <text evidence="3">The sequence shown here is derived from an EMBL/GenBank/DDBJ whole genome shotgun (WGS) entry which is preliminary data.</text>
</comment>
<evidence type="ECO:0000313" key="4">
    <source>
        <dbReference type="Proteomes" id="UP000053039"/>
    </source>
</evidence>
<feature type="chain" id="PRO_5039626796" description="Lipoprotein" evidence="2">
    <location>
        <begin position="26"/>
        <end position="295"/>
    </location>
</feature>
<proteinExistence type="predicted"/>
<evidence type="ECO:0000313" key="3">
    <source>
        <dbReference type="EMBL" id="KUM90501.1"/>
    </source>
</evidence>
<dbReference type="RefSeq" id="WP_062229538.1">
    <property type="nucleotide sequence ID" value="NZ_KQ948144.1"/>
</dbReference>
<dbReference type="Proteomes" id="UP000053039">
    <property type="component" value="Unassembled WGS sequence"/>
</dbReference>
<gene>
    <name evidence="3" type="ORF">AQI94_01455</name>
</gene>
<feature type="signal peptide" evidence="2">
    <location>
        <begin position="1"/>
        <end position="25"/>
    </location>
</feature>
<feature type="region of interest" description="Disordered" evidence="1">
    <location>
        <begin position="25"/>
        <end position="44"/>
    </location>
</feature>
<accession>A0A117PTC5</accession>
<name>A0A117PTC5_9ACTN</name>
<evidence type="ECO:0008006" key="5">
    <source>
        <dbReference type="Google" id="ProtNLM"/>
    </source>
</evidence>
<dbReference type="AlphaFoldDB" id="A0A117PTC5"/>
<dbReference type="OrthoDB" id="4230911at2"/>
<dbReference type="PROSITE" id="PS51257">
    <property type="entry name" value="PROKAR_LIPOPROTEIN"/>
    <property type="match status" value="1"/>
</dbReference>
<reference evidence="3 4" key="1">
    <citation type="submission" date="2015-10" db="EMBL/GenBank/DDBJ databases">
        <title>Draft genome sequence of Streptomyces pseudovenezuelae DSM 40212, type strain for the species Streptomyces pseudovenezuelae.</title>
        <authorList>
            <person name="Ruckert C."/>
            <person name="Winkler A."/>
            <person name="Kalinowski J."/>
            <person name="Kampfer P."/>
            <person name="Glaeser S."/>
        </authorList>
    </citation>
    <scope>NUCLEOTIDE SEQUENCE [LARGE SCALE GENOMIC DNA]</scope>
    <source>
        <strain evidence="3 4">DSM 40212</strain>
    </source>
</reference>